<dbReference type="Proteomes" id="UP000193623">
    <property type="component" value="Unassembled WGS sequence"/>
</dbReference>
<keyword evidence="3" id="KW-1185">Reference proteome</keyword>
<dbReference type="AlphaFoldDB" id="A0A1Y5TE92"/>
<evidence type="ECO:0000313" key="3">
    <source>
        <dbReference type="Proteomes" id="UP000193623"/>
    </source>
</evidence>
<dbReference type="InterPro" id="IPR024633">
    <property type="entry name" value="DnaA_N_dom"/>
</dbReference>
<evidence type="ECO:0000259" key="1">
    <source>
        <dbReference type="Pfam" id="PF11638"/>
    </source>
</evidence>
<sequence length="261" mass="28709">MRQLAKTRITGGQGMNTYGSHARSTFAKVQGYRETKITGPGSSAIKYDVLTALLVTVAHDSGSLGRLAGRLSLVITARFNWRMGTFNVGLKELARMWGVTERTAKREMAQMRSLGWISVERPAARGRVAQHRIEFTALLRSTAPHWDAVGPDFAARMTGAPEPAETPNVVPLHGDKVSLPPEDGSNWPRVAEILSQSDPAAYRSWFANLVPVECETEVWVLLAPSRFAASYIQTHLKDRVLMAIATIDRSVRRVEVIADGT</sequence>
<proteinExistence type="predicted"/>
<organism evidence="2 3">
    <name type="scientific">Pseudooctadecabacter jejudonensis</name>
    <dbReference type="NCBI Taxonomy" id="1391910"/>
    <lineage>
        <taxon>Bacteria</taxon>
        <taxon>Pseudomonadati</taxon>
        <taxon>Pseudomonadota</taxon>
        <taxon>Alphaproteobacteria</taxon>
        <taxon>Rhodobacterales</taxon>
        <taxon>Paracoccaceae</taxon>
        <taxon>Pseudooctadecabacter</taxon>
    </lineage>
</organism>
<name>A0A1Y5TE92_9RHOB</name>
<accession>A0A1Y5TE92</accession>
<dbReference type="EMBL" id="FWFT01000007">
    <property type="protein sequence ID" value="SLN61898.1"/>
    <property type="molecule type" value="Genomic_DNA"/>
</dbReference>
<gene>
    <name evidence="2" type="ORF">PSJ8397_03278</name>
</gene>
<dbReference type="InterPro" id="IPR038454">
    <property type="entry name" value="DnaA_N_sf"/>
</dbReference>
<dbReference type="Pfam" id="PF11638">
    <property type="entry name" value="DnaA_N"/>
    <property type="match status" value="1"/>
</dbReference>
<evidence type="ECO:0000313" key="2">
    <source>
        <dbReference type="EMBL" id="SLN61898.1"/>
    </source>
</evidence>
<feature type="domain" description="DnaA N-terminal" evidence="1">
    <location>
        <begin position="187"/>
        <end position="244"/>
    </location>
</feature>
<protein>
    <recommendedName>
        <fullName evidence="1">DnaA N-terminal domain-containing protein</fullName>
    </recommendedName>
</protein>
<reference evidence="2 3" key="1">
    <citation type="submission" date="2017-03" db="EMBL/GenBank/DDBJ databases">
        <authorList>
            <person name="Afonso C.L."/>
            <person name="Miller P.J."/>
            <person name="Scott M.A."/>
            <person name="Spackman E."/>
            <person name="Goraichik I."/>
            <person name="Dimitrov K.M."/>
            <person name="Suarez D.L."/>
            <person name="Swayne D.E."/>
        </authorList>
    </citation>
    <scope>NUCLEOTIDE SEQUENCE [LARGE SCALE GENOMIC DNA]</scope>
    <source>
        <strain evidence="2 3">CECT 8397</strain>
    </source>
</reference>
<dbReference type="Gene3D" id="3.30.300.180">
    <property type="match status" value="1"/>
</dbReference>